<organism evidence="1 2">
    <name type="scientific">Pararobbsia alpina</name>
    <dbReference type="NCBI Taxonomy" id="621374"/>
    <lineage>
        <taxon>Bacteria</taxon>
        <taxon>Pseudomonadati</taxon>
        <taxon>Pseudomonadota</taxon>
        <taxon>Betaproteobacteria</taxon>
        <taxon>Burkholderiales</taxon>
        <taxon>Burkholderiaceae</taxon>
        <taxon>Pararobbsia</taxon>
    </lineage>
</organism>
<reference evidence="1 2" key="1">
    <citation type="submission" date="2020-04" db="EMBL/GenBank/DDBJ databases">
        <authorList>
            <person name="De Canck E."/>
        </authorList>
    </citation>
    <scope>NUCLEOTIDE SEQUENCE [LARGE SCALE GENOMIC DNA]</scope>
    <source>
        <strain evidence="1 2">LMG 28138</strain>
    </source>
</reference>
<dbReference type="Proteomes" id="UP000494115">
    <property type="component" value="Unassembled WGS sequence"/>
</dbReference>
<evidence type="ECO:0000313" key="2">
    <source>
        <dbReference type="Proteomes" id="UP000494115"/>
    </source>
</evidence>
<name>A0A6S7BAS0_9BURK</name>
<keyword evidence="2" id="KW-1185">Reference proteome</keyword>
<sequence length="1028" mass="112653">MTNIVRGFGTALAVRVQSFCKSTLPAPQKCNPVLLAARRFRSDSCFLHGPGGSHGPAWANGSLSDSAMRGFPFASQGLDVLHCHADARLAKGADAEAAVQAAFETLGPERITRSTPDLPACLAELPALPLCNEQGQLRALPMAAVLRQLSSVMQARDTDLARLSDRTAGPIRCERQMFAMPGWLRKASNFDQVRLRKERTKVREAAQELNCWAQCLADSGDVSVSLADASELSKSLDALMRRVWRSDSRIEEALRRLQVQVEGSVATQYRTSVEDLLYRKYAPYRHPGARSEWRLDAGVGAAAGTAAGVDSLSVGATAGATFGVSRVRALGNDDEGFVQESCGVTRSVAAHVATSLSGAAKALLSAKALTQKTVYVEYDGIRHLVESPDSRVQRARFREIGKLFRHAPFKVRSLGDLTRRQNDAAFQEASLARATGGIELPTEDDAKAIHRVHTGLRAPVQKPPAVGVARRIAVQGDAAASIGLPAGFGAQAALSGGVASTRVRHDVLQPFWNAIGGDRPSFRLLDADELDDPARSDSLDMQKRRQAILQGALGLAPALARLGFPEALPPGPTKALVRKGFALSVISDRSHLHRILQRMEDQFDLYCLAGREVASGKREAAALMRDFERIWNVKGRMRETAYVQKVCLAHNAIALRLRQLAVEQRARGDSHAAARWHADWTRLDAFWNKLRTPDLPHRQVRLLPHIAFRDILCPSSTERHVGLSFSASGSWSLAGSTTGLGVAANVSVSASFRQVRHPNYLREGDYIDLKFDFGGSGVVAAQYGAVLQALNGLSSRLALPPELLEHAFLLTGTTPLIAASVEGGVQLMLRLFRPAFRTDPDAAYRLQFARVLGTQGGGCSIGKVTVPIGPASASVEAGGRVRHTRLLDEWLGEDTLTYVMLRYNRMRIRAPFDDEGEWSDFVVRHRKAFEKMFARLGDVDSAVCKEAQFMMDQLALGARKADRPAALAERDRFGEAMRRYRSSRSGLDFYNARVCFEQMLARQLTRWQEVRVAARRHWELDDRIRFVS</sequence>
<dbReference type="EMBL" id="CADIKM010000006">
    <property type="protein sequence ID" value="CAB3784057.1"/>
    <property type="molecule type" value="Genomic_DNA"/>
</dbReference>
<gene>
    <name evidence="1" type="ORF">LMG28138_01725</name>
</gene>
<evidence type="ECO:0000313" key="1">
    <source>
        <dbReference type="EMBL" id="CAB3784057.1"/>
    </source>
</evidence>
<proteinExistence type="predicted"/>
<protein>
    <submittedName>
        <fullName evidence="1">Uncharacterized protein</fullName>
    </submittedName>
</protein>
<dbReference type="AlphaFoldDB" id="A0A6S7BAS0"/>
<accession>A0A6S7BAS0</accession>